<dbReference type="InterPro" id="IPR016584">
    <property type="entry name" value="MeTrfase_VrtF"/>
</dbReference>
<dbReference type="GO" id="GO:0008168">
    <property type="term" value="F:methyltransferase activity"/>
    <property type="evidence" value="ECO:0007669"/>
    <property type="project" value="UniProtKB-KW"/>
</dbReference>
<evidence type="ECO:0000313" key="3">
    <source>
        <dbReference type="Proteomes" id="UP000807371"/>
    </source>
</evidence>
<protein>
    <submittedName>
        <fullName evidence="2">Class I SAM-dependent methyltransferase</fullName>
    </submittedName>
</protein>
<keyword evidence="3" id="KW-1185">Reference proteome</keyword>
<evidence type="ECO:0000259" key="1">
    <source>
        <dbReference type="Pfam" id="PF13649"/>
    </source>
</evidence>
<keyword evidence="2" id="KW-0808">Transferase</keyword>
<dbReference type="SUPFAM" id="SSF53335">
    <property type="entry name" value="S-adenosyl-L-methionine-dependent methyltransferases"/>
    <property type="match status" value="1"/>
</dbReference>
<dbReference type="RefSeq" id="WP_197988918.1">
    <property type="nucleotide sequence ID" value="NZ_JACYXC010000001.1"/>
</dbReference>
<dbReference type="Gene3D" id="3.40.50.150">
    <property type="entry name" value="Vaccinia Virus protein VP39"/>
    <property type="match status" value="1"/>
</dbReference>
<dbReference type="EMBL" id="JACYXC010000001">
    <property type="protein sequence ID" value="MBH5335349.1"/>
    <property type="molecule type" value="Genomic_DNA"/>
</dbReference>
<dbReference type="GO" id="GO:0032259">
    <property type="term" value="P:methylation"/>
    <property type="evidence" value="ECO:0007669"/>
    <property type="project" value="UniProtKB-KW"/>
</dbReference>
<name>A0ABS0NJH3_9ACTN</name>
<dbReference type="Proteomes" id="UP000807371">
    <property type="component" value="Unassembled WGS sequence"/>
</dbReference>
<organism evidence="2 3">
    <name type="scientific">Streptomyces pactum</name>
    <dbReference type="NCBI Taxonomy" id="68249"/>
    <lineage>
        <taxon>Bacteria</taxon>
        <taxon>Bacillati</taxon>
        <taxon>Actinomycetota</taxon>
        <taxon>Actinomycetes</taxon>
        <taxon>Kitasatosporales</taxon>
        <taxon>Streptomycetaceae</taxon>
        <taxon>Streptomyces</taxon>
    </lineage>
</organism>
<dbReference type="Pfam" id="PF13649">
    <property type="entry name" value="Methyltransf_25"/>
    <property type="match status" value="1"/>
</dbReference>
<keyword evidence="2" id="KW-0489">Methyltransferase</keyword>
<dbReference type="InterPro" id="IPR029063">
    <property type="entry name" value="SAM-dependent_MTases_sf"/>
</dbReference>
<reference evidence="2 3" key="1">
    <citation type="submission" date="2020-09" db="EMBL/GenBank/DDBJ databases">
        <title>Biosynthesis of the nuclear factor of activated T cells inhibitor NFAT-133 and its congeners in Streptomyces pactum.</title>
        <authorList>
            <person name="Zhou W."/>
            <person name="Posri P."/>
            <person name="Abugrain M.E."/>
            <person name="Weisberg A.J."/>
            <person name="Chang J.H."/>
            <person name="Mahmud T."/>
        </authorList>
    </citation>
    <scope>NUCLEOTIDE SEQUENCE [LARGE SCALE GENOMIC DNA]</scope>
    <source>
        <strain evidence="2 3">ATCC 27456</strain>
    </source>
</reference>
<gene>
    <name evidence="2" type="ORF">IHE55_11305</name>
</gene>
<sequence length="222" mass="24908">MTVRPMPVDHQVGHEQYNPLTLRLYDTLVYGLTCPLFWKVPESALLRLYERNIAETHLDIGVGTGRLLDRCAMPVDRPRITLFDLNPHCLAHAARRLARYEVTTHLGSVLKPFPRLVGSHGSAALNLMLHCVPGDIPEKAIAFDHTAGCVRPGGKIFGSTVLSRGVPVTRRARFALGRLNAVRSFHNTEDDLEDLHEQLEKRFSRYRVTVYGCVALFEATVD</sequence>
<dbReference type="PIRSF" id="PIRSF011491">
    <property type="entry name" value="Mtase_YbcY_prd"/>
    <property type="match status" value="1"/>
</dbReference>
<accession>A0ABS0NJH3</accession>
<comment type="caution">
    <text evidence="2">The sequence shown here is derived from an EMBL/GenBank/DDBJ whole genome shotgun (WGS) entry which is preliminary data.</text>
</comment>
<evidence type="ECO:0000313" key="2">
    <source>
        <dbReference type="EMBL" id="MBH5335349.1"/>
    </source>
</evidence>
<dbReference type="CDD" id="cd02440">
    <property type="entry name" value="AdoMet_MTases"/>
    <property type="match status" value="1"/>
</dbReference>
<feature type="domain" description="Methyltransferase" evidence="1">
    <location>
        <begin position="58"/>
        <end position="154"/>
    </location>
</feature>
<proteinExistence type="predicted"/>
<dbReference type="InterPro" id="IPR041698">
    <property type="entry name" value="Methyltransf_25"/>
</dbReference>